<evidence type="ECO:0000313" key="1">
    <source>
        <dbReference type="EMBL" id="ASN83272.1"/>
    </source>
</evidence>
<dbReference type="EMBL" id="CP021084">
    <property type="protein sequence ID" value="ASN83272.1"/>
    <property type="molecule type" value="Genomic_DNA"/>
</dbReference>
<geneLocation type="plasmid" evidence="2">
    <name>pdfi3</name>
</geneLocation>
<sequence>MTLIPNTEALFVLEYTTADATLSFAVGKNVTAMKHELREEGALAFNDPVMLERLEQFPDLQSRFRAHLHALQA</sequence>
<protein>
    <submittedName>
        <fullName evidence="1">Uncharacterized protein</fullName>
    </submittedName>
</protein>
<keyword evidence="1" id="KW-0614">Plasmid</keyword>
<name>A0A221T2Z9_9DEIO</name>
<organism evidence="1 2">
    <name type="scientific">Deinococcus ficus</name>
    <dbReference type="NCBI Taxonomy" id="317577"/>
    <lineage>
        <taxon>Bacteria</taxon>
        <taxon>Thermotogati</taxon>
        <taxon>Deinococcota</taxon>
        <taxon>Deinococci</taxon>
        <taxon>Deinococcales</taxon>
        <taxon>Deinococcaceae</taxon>
        <taxon>Deinococcus</taxon>
    </lineage>
</organism>
<proteinExistence type="predicted"/>
<reference evidence="1 2" key="1">
    <citation type="submission" date="2017-05" db="EMBL/GenBank/DDBJ databases">
        <title>The complete genome sequence of Deinococcus ficus isolated from the rhizosphere of the Ficus religiosa L. in Taiwan.</title>
        <authorList>
            <person name="Wu K.-M."/>
            <person name="Liao T.-L."/>
            <person name="Liu Y.-M."/>
            <person name="Young C.-C."/>
            <person name="Tsai S.-F."/>
        </authorList>
    </citation>
    <scope>NUCLEOTIDE SEQUENCE [LARGE SCALE GENOMIC DNA]</scope>
    <source>
        <strain evidence="1 2">CC-FR2-10</strain>
        <plasmid evidence="2">pdfi3</plasmid>
    </source>
</reference>
<gene>
    <name evidence="1" type="ORF">DFI_18920</name>
</gene>
<dbReference type="KEGG" id="dfc:DFI_18920"/>
<accession>A0A221T2Z9</accession>
<evidence type="ECO:0000313" key="2">
    <source>
        <dbReference type="Proteomes" id="UP000259030"/>
    </source>
</evidence>
<dbReference type="AlphaFoldDB" id="A0A221T2Z9"/>
<keyword evidence="2" id="KW-1185">Reference proteome</keyword>
<dbReference type="RefSeq" id="WP_027462715.1">
    <property type="nucleotide sequence ID" value="NZ_CP021084.1"/>
</dbReference>
<dbReference type="Proteomes" id="UP000259030">
    <property type="component" value="Plasmid pDFI3"/>
</dbReference>